<accession>C9YC78</accession>
<dbReference type="NCBIfam" id="TIGR03425">
    <property type="entry name" value="urea_degr_2"/>
    <property type="match status" value="1"/>
</dbReference>
<evidence type="ECO:0000313" key="2">
    <source>
        <dbReference type="EMBL" id="CBA30342.1"/>
    </source>
</evidence>
<dbReference type="InterPro" id="IPR018959">
    <property type="entry name" value="DUF1989"/>
</dbReference>
<name>C9YC78_CURXX</name>
<protein>
    <recommendedName>
        <fullName evidence="1">DUF1989 domain-containing protein</fullName>
    </recommendedName>
</protein>
<evidence type="ECO:0000259" key="1">
    <source>
        <dbReference type="Pfam" id="PF09347"/>
    </source>
</evidence>
<dbReference type="InterPro" id="IPR017792">
    <property type="entry name" value="UAAP1"/>
</dbReference>
<sequence>MAAPEWCCRRRNPHMTAPRSEPLLWEEHLPGGNHWSGRLRRGTALRLTDLEGGVNVSALFFNAEQPLERYNMPDTLKSQHTSYLAAGYVCQSDMGRVLCSITADSLGWHDTWCGVSDAAMVRARFGEKNYQQHRNAMHRNGRDNLLIELAKWGLGTQDLVPCVNFFSKVVTDDAGALHHVPGHSAAGSYVDLRFEMDTLVVLSSAPHPLDANPVYAPADVLLSAYRAAPVAADDACRTRCAQNGRAFSNTERYCGVAA</sequence>
<dbReference type="EMBL" id="FN543105">
    <property type="protein sequence ID" value="CBA30342.1"/>
    <property type="molecule type" value="Genomic_DNA"/>
</dbReference>
<dbReference type="PANTHER" id="PTHR31527">
    <property type="entry name" value="RE64534P"/>
    <property type="match status" value="1"/>
</dbReference>
<dbReference type="Pfam" id="PF09347">
    <property type="entry name" value="DUF1989"/>
    <property type="match status" value="1"/>
</dbReference>
<reference evidence="2" key="1">
    <citation type="journal article" date="2010" name="Nature">
        <title>The Dynamic genome of Hydra.</title>
        <authorList>
            <person name="Chapman J.A."/>
            <person name="Kirkness E.F."/>
            <person name="Simakov O."/>
            <person name="Hampson S.E."/>
            <person name="Mitros T."/>
            <person name="Weinmaier T."/>
            <person name="Rattei T."/>
            <person name="Balasubramanian P.G."/>
            <person name="Borman J."/>
            <person name="Busam D."/>
            <person name="Disbennett K."/>
            <person name="Pfannkoch C."/>
            <person name="Sumin N."/>
            <person name="Sutton G."/>
            <person name="Viswanathan L."/>
            <person name="Walenz B."/>
            <person name="Goodstein D.M."/>
            <person name="Hellsten U."/>
            <person name="Kawashima T."/>
            <person name="Prochnik S.E."/>
            <person name="Putnam N.H."/>
            <person name="Shu S."/>
            <person name="Blumberg B."/>
            <person name="Dana C.E."/>
            <person name="Gee L."/>
            <person name="Kibler D.F."/>
            <person name="Law L."/>
            <person name="Lindgens D."/>
            <person name="Martinez D.E."/>
            <person name="Peng J."/>
            <person name="Wigge P.A."/>
            <person name="Bertulat B."/>
            <person name="Guder C."/>
            <person name="Nakamura Y."/>
            <person name="Ozbek S."/>
            <person name="Watanabe H."/>
            <person name="Khalturin K."/>
            <person name="Hemmrich G."/>
            <person name="Franke A."/>
            <person name="Augustin R."/>
            <person name="Fraune S."/>
            <person name="Hayakawa E."/>
            <person name="Hayakawa S."/>
            <person name="Hirose M."/>
            <person name="Hwang J."/>
            <person name="Ikeo K."/>
            <person name="Nishimiya-Fujisawa C."/>
            <person name="Ogura A."/>
            <person name="Takahashi T."/>
            <person name="Steinmetz P.R."/>
            <person name="Zhang X."/>
            <person name="Aufschnaiter R."/>
            <person name="Eder M.K."/>
            <person name="Gorny A.K."/>
            <person name="Salvenmoser W."/>
            <person name="Heimberg A.M."/>
            <person name="Wheeler B.M."/>
            <person name="Peterson K.J."/>
            <person name="Boettger A."/>
            <person name="Tischler P."/>
            <person name="Wolf A."/>
            <person name="Gojobori T."/>
            <person name="Remington K.A."/>
            <person name="Strausberg R.L."/>
            <person name="Venter J."/>
            <person name="Technau U."/>
            <person name="Hobmayer B."/>
            <person name="Bosch T.C."/>
            <person name="Holstein T.W."/>
            <person name="Fujisawa T."/>
            <person name="Bode H.R."/>
            <person name="David C.N."/>
            <person name="Rokhsar D.S."/>
            <person name="Steele R.E."/>
        </authorList>
    </citation>
    <scope>NUCLEOTIDE SEQUENCE</scope>
</reference>
<dbReference type="PANTHER" id="PTHR31527:SF0">
    <property type="entry name" value="RE64534P"/>
    <property type="match status" value="1"/>
</dbReference>
<gene>
    <name evidence="2" type="ORF">Csp_C23070</name>
</gene>
<organism evidence="2">
    <name type="scientific">Curvibacter symbiont subsp. Hydra magnipapillata</name>
    <dbReference type="NCBI Taxonomy" id="667019"/>
    <lineage>
        <taxon>Bacteria</taxon>
        <taxon>Pseudomonadati</taxon>
        <taxon>Pseudomonadota</taxon>
        <taxon>Betaproteobacteria</taxon>
        <taxon>Burkholderiales</taxon>
        <taxon>Comamonadaceae</taxon>
        <taxon>Curvibacter</taxon>
    </lineage>
</organism>
<feature type="domain" description="DUF1989" evidence="1">
    <location>
        <begin position="28"/>
        <end position="199"/>
    </location>
</feature>
<proteinExistence type="predicted"/>
<dbReference type="AlphaFoldDB" id="C9YC78"/>